<comment type="caution">
    <text evidence="1">The sequence shown here is derived from an EMBL/GenBank/DDBJ whole genome shotgun (WGS) entry which is preliminary data.</text>
</comment>
<keyword evidence="2" id="KW-1185">Reference proteome</keyword>
<name>A0AAW1D9W5_9HEMI</name>
<dbReference type="AlphaFoldDB" id="A0AAW1D9W5"/>
<evidence type="ECO:0000313" key="2">
    <source>
        <dbReference type="Proteomes" id="UP001461498"/>
    </source>
</evidence>
<gene>
    <name evidence="1" type="ORF">O3M35_007573</name>
</gene>
<protein>
    <recommendedName>
        <fullName evidence="3">Ig-like domain-containing protein</fullName>
    </recommendedName>
</protein>
<organism evidence="1 2">
    <name type="scientific">Rhynocoris fuscipes</name>
    <dbReference type="NCBI Taxonomy" id="488301"/>
    <lineage>
        <taxon>Eukaryota</taxon>
        <taxon>Metazoa</taxon>
        <taxon>Ecdysozoa</taxon>
        <taxon>Arthropoda</taxon>
        <taxon>Hexapoda</taxon>
        <taxon>Insecta</taxon>
        <taxon>Pterygota</taxon>
        <taxon>Neoptera</taxon>
        <taxon>Paraneoptera</taxon>
        <taxon>Hemiptera</taxon>
        <taxon>Heteroptera</taxon>
        <taxon>Panheteroptera</taxon>
        <taxon>Cimicomorpha</taxon>
        <taxon>Reduviidae</taxon>
        <taxon>Harpactorinae</taxon>
        <taxon>Harpactorini</taxon>
        <taxon>Rhynocoris</taxon>
    </lineage>
</organism>
<evidence type="ECO:0000313" key="1">
    <source>
        <dbReference type="EMBL" id="KAK9507799.1"/>
    </source>
</evidence>
<reference evidence="1 2" key="1">
    <citation type="submission" date="2022-12" db="EMBL/GenBank/DDBJ databases">
        <title>Chromosome-level genome assembly of true bugs.</title>
        <authorList>
            <person name="Ma L."/>
            <person name="Li H."/>
        </authorList>
    </citation>
    <scope>NUCLEOTIDE SEQUENCE [LARGE SCALE GENOMIC DNA]</scope>
    <source>
        <strain evidence="1">Lab_2022b</strain>
    </source>
</reference>
<sequence length="77" mass="8256">MRVPLLSLTEIFNELGNEMGGYPRLPSGLSVIATKSSTYGDPIFDPTTLSVTVSPGETAQLPCRVRNLADKVVSSLF</sequence>
<accession>A0AAW1D9W5</accession>
<dbReference type="EMBL" id="JAPXFL010000004">
    <property type="protein sequence ID" value="KAK9507799.1"/>
    <property type="molecule type" value="Genomic_DNA"/>
</dbReference>
<proteinExistence type="predicted"/>
<dbReference type="Proteomes" id="UP001461498">
    <property type="component" value="Unassembled WGS sequence"/>
</dbReference>
<evidence type="ECO:0008006" key="3">
    <source>
        <dbReference type="Google" id="ProtNLM"/>
    </source>
</evidence>